<keyword evidence="6" id="KW-0281">Fimbrium</keyword>
<sequence>MKQRMMSSVLYRGAWALGFSFLSVATTHTALAAEPAQSPLFMTQPVRPVAMLNMSNDHQLFFKLYDDYSDIDGDGEPDTTYKHDYDYYGYFDSGLCYEYTNSRFEPVNNVNADRYCNDGSNTGEWSGNFLNWATMTRMDAVRKILYGGKRSTDSATQTVLERAFLPNDAHSFAKYYNGRDISSLTPLNPTITGNATDDDSGITICNTTDPSDRDVLSQNVDSAPLMRVAEGNYSLWASNERWQCRWGQGTNDNDSTVSGIYAHSSSPTKDGEDDSALNADYNVRVEVCDENFVSSDNASGCVAYGESLKPTGLLQEFGEDESIYFGLMTGTYSANKSGGALRKNVGSMANEINADGTFVTPADPDSFDGIVNTLDRLRIYGYRFDNGTYFGQTGSDSCSWELASFTDGNCSNWGNPQSELYLESLRYLAGQSANDTFDVSDSGRIDGLNKASWVAPVNGDNYCAPVNVIQFNASTSSYDGDQLTGFSDLGAGESTLDSFTNAVGTAENIHGNQYFVGEVGGEGAGDNNQLCTAKTVSGLASVQGTCPDAPRLQGSYQIAGLAYYARSEGLQINGVSNDRRSQVKTYGVALAPAVPQVSVPVPGDERTVSIQPACRNTTTDPDANCAIVDFKVVDQVNTDAVSTGKLYVNWEDSEQGGDYDQDMWGIIEYSVTSTSVTVTTDVVADSTPNVMGFGYVIGGTTNDGFHVHSGINGFKSTSGVSTISACDADSGCDEPDAKSSSTFVVGTSSAQPLEQPLYFAAKWGGYADEDEADIAASANDNYFFATDPRELQRALRKTFGEIAAGIGAASSVATNSTRLTEGSFVYQALFNSENWSGEIRSFEIGANGAISSTVYASTNSGMPSTSAGRTVYTYNDGGTGNAMVDFTWENLSDTQRNHLIAGDTETLGQDRLNWVKGDRSKEGTGGLREREKLLGDIVNSSPVYLGGRDFGYGLLPAELGGDTYATHVEDKRSETPTLFVGANDGMLHAFYAEGNSALQERFAYVPNGVYSKLATLADPNYGREDVAHEYTVDGPLAVGDAYVGGEWKSVLVGTFGAGGKGIFALDVTDPDFPELMFELAPSDLAALGDMGYILSQPQIARMANGRWAVVFGNGYDAGTSQLFIVDLENPTTQSRVIDTEAGTGLSGVALLGDAYGEINTAYAGDLQGNLWRFDLSGTRPDGWGVGLSGNPLFVARDADGDRQPITSAPTLGFNALKRHTVTDSKGVIMVYFGTGKYFENSDNLATADTPQNSFYAIADLGSELDYTSNTAQDGRASILHEKAIIQGTENRTIDGQDRNEPDWTDASVNGWFIDFDTALGERVVSKPLLLFDRLIFPTLIPSGVACEFGGRSWLMELVAIGDRYYGENLLDGIEEYDSLILGDPTFGVIGQGTGKLILNPSDGGVNGQDGEIGRLLEEDVDIPTDALGRQSWRQIR</sequence>
<dbReference type="EMBL" id="RJUK01000004">
    <property type="protein sequence ID" value="ROQ17049.1"/>
    <property type="molecule type" value="Genomic_DNA"/>
</dbReference>
<dbReference type="InterPro" id="IPR011047">
    <property type="entry name" value="Quinoprotein_ADH-like_sf"/>
</dbReference>
<keyword evidence="11" id="KW-1185">Reference proteome</keyword>
<evidence type="ECO:0000256" key="2">
    <source>
        <dbReference type="ARBA" id="ARBA00008387"/>
    </source>
</evidence>
<comment type="subcellular location">
    <subcellularLocation>
        <location evidence="1">Fimbrium</location>
    </subcellularLocation>
</comment>
<evidence type="ECO:0000256" key="1">
    <source>
        <dbReference type="ARBA" id="ARBA00004561"/>
    </source>
</evidence>
<feature type="domain" description="PilY1 beta-propeller" evidence="9">
    <location>
        <begin position="934"/>
        <end position="1262"/>
    </location>
</feature>
<accession>A0A3N1NMG7</accession>
<evidence type="ECO:0000256" key="5">
    <source>
        <dbReference type="ARBA" id="ARBA00022837"/>
    </source>
</evidence>
<keyword evidence="8" id="KW-0732">Signal</keyword>
<protein>
    <submittedName>
        <fullName evidence="10">Type IV pilus assembly protein PilY1</fullName>
    </submittedName>
</protein>
<keyword evidence="5" id="KW-0106">Calcium</keyword>
<feature type="signal peptide" evidence="8">
    <location>
        <begin position="1"/>
        <end position="32"/>
    </location>
</feature>
<evidence type="ECO:0000313" key="10">
    <source>
        <dbReference type="EMBL" id="ROQ17049.1"/>
    </source>
</evidence>
<dbReference type="OrthoDB" id="7156875at2"/>
<dbReference type="RefSeq" id="WP_123639515.1">
    <property type="nucleotide sequence ID" value="NZ_RJUK01000004.1"/>
</dbReference>
<evidence type="ECO:0000313" key="11">
    <source>
        <dbReference type="Proteomes" id="UP000273643"/>
    </source>
</evidence>
<evidence type="ECO:0000256" key="7">
    <source>
        <dbReference type="SAM" id="MobiDB-lite"/>
    </source>
</evidence>
<comment type="similarity">
    <text evidence="2">Belongs to the PilY1 family.</text>
</comment>
<dbReference type="SUPFAM" id="SSF50998">
    <property type="entry name" value="Quinoprotein alcohol dehydrogenase-like"/>
    <property type="match status" value="1"/>
</dbReference>
<proteinExistence type="inferred from homology"/>
<dbReference type="GO" id="GO:0046872">
    <property type="term" value="F:metal ion binding"/>
    <property type="evidence" value="ECO:0007669"/>
    <property type="project" value="UniProtKB-KW"/>
</dbReference>
<comment type="caution">
    <text evidence="10">The sequence shown here is derived from an EMBL/GenBank/DDBJ whole genome shotgun (WGS) entry which is preliminary data.</text>
</comment>
<dbReference type="Proteomes" id="UP000273643">
    <property type="component" value="Unassembled WGS sequence"/>
</dbReference>
<gene>
    <name evidence="10" type="ORF">EDC38_3164</name>
</gene>
<dbReference type="InterPro" id="IPR008707">
    <property type="entry name" value="B-propeller_PilY1"/>
</dbReference>
<dbReference type="Pfam" id="PF05567">
    <property type="entry name" value="T4P_PilY1"/>
    <property type="match status" value="1"/>
</dbReference>
<evidence type="ECO:0000256" key="4">
    <source>
        <dbReference type="ARBA" id="ARBA00022723"/>
    </source>
</evidence>
<feature type="compositionally biased region" description="Polar residues" evidence="7">
    <location>
        <begin position="255"/>
        <end position="268"/>
    </location>
</feature>
<evidence type="ECO:0000259" key="9">
    <source>
        <dbReference type="Pfam" id="PF05567"/>
    </source>
</evidence>
<reference evidence="10 11" key="1">
    <citation type="submission" date="2018-11" db="EMBL/GenBank/DDBJ databases">
        <title>Genomic Encyclopedia of Type Strains, Phase IV (KMG-IV): sequencing the most valuable type-strain genomes for metagenomic binning, comparative biology and taxonomic classification.</title>
        <authorList>
            <person name="Goeker M."/>
        </authorList>
    </citation>
    <scope>NUCLEOTIDE SEQUENCE [LARGE SCALE GENOMIC DNA]</scope>
    <source>
        <strain evidence="10 11">DSM 16974</strain>
    </source>
</reference>
<keyword evidence="3" id="KW-1029">Fimbrium biogenesis</keyword>
<organism evidence="10 11">
    <name type="scientific">Marinimicrobium koreense</name>
    <dbReference type="NCBI Taxonomy" id="306545"/>
    <lineage>
        <taxon>Bacteria</taxon>
        <taxon>Pseudomonadati</taxon>
        <taxon>Pseudomonadota</taxon>
        <taxon>Gammaproteobacteria</taxon>
        <taxon>Cellvibrionales</taxon>
        <taxon>Cellvibrionaceae</taxon>
        <taxon>Marinimicrobium</taxon>
    </lineage>
</organism>
<evidence type="ECO:0000256" key="6">
    <source>
        <dbReference type="ARBA" id="ARBA00023263"/>
    </source>
</evidence>
<name>A0A3N1NMG7_9GAMM</name>
<evidence type="ECO:0000256" key="3">
    <source>
        <dbReference type="ARBA" id="ARBA00022558"/>
    </source>
</evidence>
<feature type="region of interest" description="Disordered" evidence="7">
    <location>
        <begin position="255"/>
        <end position="274"/>
    </location>
</feature>
<evidence type="ECO:0000256" key="8">
    <source>
        <dbReference type="SAM" id="SignalP"/>
    </source>
</evidence>
<dbReference type="GO" id="GO:0009289">
    <property type="term" value="C:pilus"/>
    <property type="evidence" value="ECO:0007669"/>
    <property type="project" value="UniProtKB-SubCell"/>
</dbReference>
<feature type="chain" id="PRO_5018215642" evidence="8">
    <location>
        <begin position="33"/>
        <end position="1436"/>
    </location>
</feature>
<keyword evidence="4" id="KW-0479">Metal-binding</keyword>